<dbReference type="GO" id="GO:0016491">
    <property type="term" value="F:oxidoreductase activity"/>
    <property type="evidence" value="ECO:0007669"/>
    <property type="project" value="InterPro"/>
</dbReference>
<sequence length="414" mass="45436">MGLYFYIRGEKMARLLILGNGIAAVSAAEAFRQHDSSTPITIVSEEPHYAYYRLRLSKYLGENPSEEDMLIHQPGWYAENGIEVLLDRKAVSIDTVRCKVTLDDGSDIGYSSLLIATGSSPFKPPVPGCELKGVFSIRTLDDVKNLYKYSKERNTGVVIGGGVLGLEAAWSLAKKGKKIYVVEGNPYILSKQLDEQASEILKSLGEKAGIEFLLSNRLERVLGDTEARGIVLRDGRELKVDFVILSTGVKPNTGLLEGSGIAVARGIIVDEFMRTNLEGVYAAGDVAEYRGQVHGIWPMAREQGKTAGLNLAGIKTQYNEVVPSNYIKVFETEIFSAGDLCKAGDAEAEILDFSPEENIYRKIFFKGNRAVGVILLGDVKAGTRMARGIKSGRHLPDSLLKNTTFDEIIEKMEE</sequence>
<dbReference type="InterPro" id="IPR023753">
    <property type="entry name" value="FAD/NAD-binding_dom"/>
</dbReference>
<dbReference type="EMBL" id="CP002131">
    <property type="protein sequence ID" value="ADL07005.1"/>
    <property type="molecule type" value="Genomic_DNA"/>
</dbReference>
<dbReference type="Pfam" id="PF18267">
    <property type="entry name" value="Rubredoxin_C"/>
    <property type="match status" value="1"/>
</dbReference>
<dbReference type="PANTHER" id="PTHR43429">
    <property type="entry name" value="PYRIDINE NUCLEOTIDE-DISULFIDE OXIDOREDUCTASE DOMAIN-CONTAINING"/>
    <property type="match status" value="1"/>
</dbReference>
<dbReference type="eggNOG" id="COG1251">
    <property type="taxonomic scope" value="Bacteria"/>
</dbReference>
<dbReference type="Pfam" id="PF07992">
    <property type="entry name" value="Pyr_redox_2"/>
    <property type="match status" value="1"/>
</dbReference>
<dbReference type="PRINTS" id="PR00368">
    <property type="entry name" value="FADPNR"/>
</dbReference>
<evidence type="ECO:0000256" key="2">
    <source>
        <dbReference type="ARBA" id="ARBA00022630"/>
    </source>
</evidence>
<dbReference type="InterPro" id="IPR016156">
    <property type="entry name" value="FAD/NAD-linked_Rdtase_dimer_sf"/>
</dbReference>
<gene>
    <name evidence="6" type="ordered locus">Toce_0217</name>
</gene>
<dbReference type="PRINTS" id="PR00469">
    <property type="entry name" value="PNDRDTASEII"/>
</dbReference>
<feature type="domain" description="FAD/NAD(P)-binding" evidence="4">
    <location>
        <begin position="14"/>
        <end position="304"/>
    </location>
</feature>
<evidence type="ECO:0000313" key="6">
    <source>
        <dbReference type="EMBL" id="ADL07005.1"/>
    </source>
</evidence>
<keyword evidence="2" id="KW-0285">Flavoprotein</keyword>
<dbReference type="Gene3D" id="3.50.50.60">
    <property type="entry name" value="FAD/NAD(P)-binding domain"/>
    <property type="match status" value="2"/>
</dbReference>
<keyword evidence="7" id="KW-1185">Reference proteome</keyword>
<protein>
    <submittedName>
        <fullName evidence="6">FAD-dependent pyridine nucleotide-disulfide oxidoreductase</fullName>
    </submittedName>
</protein>
<organism evidence="6 7">
    <name type="scientific">Thermosediminibacter oceani (strain ATCC BAA-1034 / DSM 16646 / JW/IW-1228P)</name>
    <dbReference type="NCBI Taxonomy" id="555079"/>
    <lineage>
        <taxon>Bacteria</taxon>
        <taxon>Bacillati</taxon>
        <taxon>Bacillota</taxon>
        <taxon>Clostridia</taxon>
        <taxon>Thermosediminibacterales</taxon>
        <taxon>Thermosediminibacteraceae</taxon>
        <taxon>Thermosediminibacter</taxon>
    </lineage>
</organism>
<dbReference type="AlphaFoldDB" id="D9S077"/>
<evidence type="ECO:0000256" key="1">
    <source>
        <dbReference type="ARBA" id="ARBA00001974"/>
    </source>
</evidence>
<feature type="domain" description="NADH-rubredoxin oxidoreductase C-terminal" evidence="5">
    <location>
        <begin position="323"/>
        <end position="392"/>
    </location>
</feature>
<dbReference type="InterPro" id="IPR041575">
    <property type="entry name" value="Rubredoxin_C"/>
</dbReference>
<name>D9S077_THEOJ</name>
<evidence type="ECO:0000259" key="4">
    <source>
        <dbReference type="Pfam" id="PF07992"/>
    </source>
</evidence>
<evidence type="ECO:0000313" key="7">
    <source>
        <dbReference type="Proteomes" id="UP000000272"/>
    </source>
</evidence>
<keyword evidence="3" id="KW-0274">FAD</keyword>
<reference evidence="6 7" key="1">
    <citation type="journal article" date="2010" name="Stand. Genomic Sci.">
        <title>Complete genome sequence of Thermosediminibacter oceani type strain (JW/IW-1228P).</title>
        <authorList>
            <person name="Pitluck S."/>
            <person name="Yasawong M."/>
            <person name="Munk C."/>
            <person name="Nolan M."/>
            <person name="Lapidus A."/>
            <person name="Lucas S."/>
            <person name="Glavina Del Rio T."/>
            <person name="Tice H."/>
            <person name="Cheng J.F."/>
            <person name="Bruce D."/>
            <person name="Detter C."/>
            <person name="Tapia R."/>
            <person name="Han C."/>
            <person name="Goodwin L."/>
            <person name="Liolios K."/>
            <person name="Ivanova N."/>
            <person name="Mavromatis K."/>
            <person name="Mikhailova N."/>
            <person name="Pati A."/>
            <person name="Chen A."/>
            <person name="Palaniappan K."/>
            <person name="Land M."/>
            <person name="Hauser L."/>
            <person name="Chang Y.J."/>
            <person name="Jeffries C.D."/>
            <person name="Rohde M."/>
            <person name="Spring S."/>
            <person name="Sikorski J."/>
            <person name="Goker M."/>
            <person name="Woyke T."/>
            <person name="Bristow J."/>
            <person name="Eisen J.A."/>
            <person name="Markowitz V."/>
            <person name="Hugenholtz P."/>
            <person name="Kyrpides N.C."/>
            <person name="Klenk H.P."/>
        </authorList>
    </citation>
    <scope>NUCLEOTIDE SEQUENCE [LARGE SCALE GENOMIC DNA]</scope>
    <source>
        <strain evidence="7">ATCC BAA-1034 / DSM 16646 / JW/IW-1228P</strain>
    </source>
</reference>
<dbReference type="KEGG" id="toc:Toce_0217"/>
<accession>D9S077</accession>
<evidence type="ECO:0000256" key="3">
    <source>
        <dbReference type="ARBA" id="ARBA00022827"/>
    </source>
</evidence>
<dbReference type="InterPro" id="IPR036188">
    <property type="entry name" value="FAD/NAD-bd_sf"/>
</dbReference>
<dbReference type="InterPro" id="IPR050260">
    <property type="entry name" value="FAD-bd_OxRdtase"/>
</dbReference>
<evidence type="ECO:0000259" key="5">
    <source>
        <dbReference type="Pfam" id="PF18267"/>
    </source>
</evidence>
<dbReference type="Proteomes" id="UP000000272">
    <property type="component" value="Chromosome"/>
</dbReference>
<dbReference type="PANTHER" id="PTHR43429:SF3">
    <property type="entry name" value="NITRITE REDUCTASE [NAD(P)H]"/>
    <property type="match status" value="1"/>
</dbReference>
<dbReference type="Gene3D" id="3.30.390.30">
    <property type="match status" value="1"/>
</dbReference>
<dbReference type="STRING" id="555079.Toce_0217"/>
<dbReference type="HOGENOM" id="CLU_003291_4_4_9"/>
<dbReference type="SUPFAM" id="SSF51905">
    <property type="entry name" value="FAD/NAD(P)-binding domain"/>
    <property type="match status" value="2"/>
</dbReference>
<comment type="cofactor">
    <cofactor evidence="1">
        <name>FAD</name>
        <dbReference type="ChEBI" id="CHEBI:57692"/>
    </cofactor>
</comment>
<proteinExistence type="predicted"/>